<evidence type="ECO:0000313" key="1">
    <source>
        <dbReference type="EMBL" id="MFC3114846.1"/>
    </source>
</evidence>
<reference evidence="2" key="1">
    <citation type="journal article" date="2019" name="Int. J. Syst. Evol. Microbiol.">
        <title>The Global Catalogue of Microorganisms (GCM) 10K type strain sequencing project: providing services to taxonomists for standard genome sequencing and annotation.</title>
        <authorList>
            <consortium name="The Broad Institute Genomics Platform"/>
            <consortium name="The Broad Institute Genome Sequencing Center for Infectious Disease"/>
            <person name="Wu L."/>
            <person name="Ma J."/>
        </authorList>
    </citation>
    <scope>NUCLEOTIDE SEQUENCE [LARGE SCALE GENOMIC DNA]</scope>
    <source>
        <strain evidence="2">KCTC 52237</strain>
    </source>
</reference>
<organism evidence="1 2">
    <name type="scientific">Cellvibrio fontiphilus</name>
    <dbReference type="NCBI Taxonomy" id="1815559"/>
    <lineage>
        <taxon>Bacteria</taxon>
        <taxon>Pseudomonadati</taxon>
        <taxon>Pseudomonadota</taxon>
        <taxon>Gammaproteobacteria</taxon>
        <taxon>Cellvibrionales</taxon>
        <taxon>Cellvibrionaceae</taxon>
        <taxon>Cellvibrio</taxon>
    </lineage>
</organism>
<name>A0ABV7FDM5_9GAMM</name>
<protein>
    <submittedName>
        <fullName evidence="1">Uncharacterized protein</fullName>
    </submittedName>
</protein>
<sequence length="42" mass="4333">MKIMFVSGVVATASLVVVLVLLFVGGLALAAVDKHVDAGRQH</sequence>
<dbReference type="Proteomes" id="UP001595555">
    <property type="component" value="Unassembled WGS sequence"/>
</dbReference>
<keyword evidence="2" id="KW-1185">Reference proteome</keyword>
<proteinExistence type="predicted"/>
<accession>A0ABV7FDM5</accession>
<dbReference type="EMBL" id="JBHRTF010000002">
    <property type="protein sequence ID" value="MFC3114846.1"/>
    <property type="molecule type" value="Genomic_DNA"/>
</dbReference>
<comment type="caution">
    <text evidence="1">The sequence shown here is derived from an EMBL/GenBank/DDBJ whole genome shotgun (WGS) entry which is preliminary data.</text>
</comment>
<dbReference type="RefSeq" id="WP_378116559.1">
    <property type="nucleotide sequence ID" value="NZ_JBHRTF010000002.1"/>
</dbReference>
<gene>
    <name evidence="1" type="ORF">ACFODX_04690</name>
</gene>
<evidence type="ECO:0000313" key="2">
    <source>
        <dbReference type="Proteomes" id="UP001595555"/>
    </source>
</evidence>